<dbReference type="SUPFAM" id="SSF52540">
    <property type="entry name" value="P-loop containing nucleoside triphosphate hydrolases"/>
    <property type="match status" value="2"/>
</dbReference>
<dbReference type="SMART" id="SM00490">
    <property type="entry name" value="HELICc"/>
    <property type="match status" value="1"/>
</dbReference>
<name>A0A948RXY1_UNCEI</name>
<dbReference type="Proteomes" id="UP000777784">
    <property type="component" value="Unassembled WGS sequence"/>
</dbReference>
<evidence type="ECO:0000256" key="1">
    <source>
        <dbReference type="ARBA" id="ARBA00022801"/>
    </source>
</evidence>
<keyword evidence="4" id="KW-0347">Helicase</keyword>
<dbReference type="Pfam" id="PF00271">
    <property type="entry name" value="Helicase_C"/>
    <property type="match status" value="1"/>
</dbReference>
<accession>A0A948RXY1</accession>
<reference evidence="4" key="1">
    <citation type="submission" date="2021-05" db="EMBL/GenBank/DDBJ databases">
        <title>Energy efficiency and biological interactions define the core microbiome of deep oligotrophic groundwater.</title>
        <authorList>
            <person name="Mehrshad M."/>
            <person name="Lopez-Fernandez M."/>
            <person name="Bell E."/>
            <person name="Bernier-Latmani R."/>
            <person name="Bertilsson S."/>
            <person name="Dopson M."/>
        </authorList>
    </citation>
    <scope>NUCLEOTIDE SEQUENCE</scope>
    <source>
        <strain evidence="4">Modern_marine.mb.64</strain>
    </source>
</reference>
<evidence type="ECO:0000313" key="5">
    <source>
        <dbReference type="Proteomes" id="UP000777784"/>
    </source>
</evidence>
<dbReference type="Pfam" id="PF12419">
    <property type="entry name" value="DUF3670"/>
    <property type="match status" value="1"/>
</dbReference>
<dbReference type="InterPro" id="IPR000330">
    <property type="entry name" value="SNF2_N"/>
</dbReference>
<keyword evidence="4" id="KW-0547">Nucleotide-binding</keyword>
<dbReference type="InterPro" id="IPR027417">
    <property type="entry name" value="P-loop_NTPase"/>
</dbReference>
<dbReference type="Gene3D" id="3.40.50.300">
    <property type="entry name" value="P-loop containing nucleotide triphosphate hydrolases"/>
    <property type="match status" value="1"/>
</dbReference>
<protein>
    <submittedName>
        <fullName evidence="4">DEAD/DEAH box helicase</fullName>
    </submittedName>
</protein>
<keyword evidence="1" id="KW-0378">Hydrolase</keyword>
<dbReference type="InterPro" id="IPR022138">
    <property type="entry name" value="DUF3670"/>
</dbReference>
<dbReference type="SMART" id="SM00487">
    <property type="entry name" value="DEXDc"/>
    <property type="match status" value="1"/>
</dbReference>
<organism evidence="4 5">
    <name type="scientific">Eiseniibacteriota bacterium</name>
    <dbReference type="NCBI Taxonomy" id="2212470"/>
    <lineage>
        <taxon>Bacteria</taxon>
        <taxon>Candidatus Eiseniibacteriota</taxon>
    </lineage>
</organism>
<gene>
    <name evidence="4" type="ORF">KJ970_16445</name>
</gene>
<dbReference type="EMBL" id="JAHJDP010000094">
    <property type="protein sequence ID" value="MBU2692511.1"/>
    <property type="molecule type" value="Genomic_DNA"/>
</dbReference>
<dbReference type="PROSITE" id="PS51192">
    <property type="entry name" value="HELICASE_ATP_BIND_1"/>
    <property type="match status" value="1"/>
</dbReference>
<dbReference type="Gene3D" id="3.40.50.10810">
    <property type="entry name" value="Tandem AAA-ATPase domain"/>
    <property type="match status" value="1"/>
</dbReference>
<dbReference type="Pfam" id="PF00176">
    <property type="entry name" value="SNF2-rel_dom"/>
    <property type="match status" value="1"/>
</dbReference>
<dbReference type="PANTHER" id="PTHR10799">
    <property type="entry name" value="SNF2/RAD54 HELICASE FAMILY"/>
    <property type="match status" value="1"/>
</dbReference>
<dbReference type="GO" id="GO:0016787">
    <property type="term" value="F:hydrolase activity"/>
    <property type="evidence" value="ECO:0007669"/>
    <property type="project" value="UniProtKB-KW"/>
</dbReference>
<dbReference type="GO" id="GO:0005524">
    <property type="term" value="F:ATP binding"/>
    <property type="evidence" value="ECO:0007669"/>
    <property type="project" value="InterPro"/>
</dbReference>
<dbReference type="InterPro" id="IPR001650">
    <property type="entry name" value="Helicase_C-like"/>
</dbReference>
<dbReference type="GO" id="GO:0004386">
    <property type="term" value="F:helicase activity"/>
    <property type="evidence" value="ECO:0007669"/>
    <property type="project" value="UniProtKB-KW"/>
</dbReference>
<sequence length="911" mass="100740">MSQISLDNNPDVGCTLICGLTPSGLIDVGPGLPDDGPLLATAVQQRILQAFNSSRGKGVLQLGAGELGTDLHPSLSYWRDIGQLFVAGICKALDPTDPESLVIPDPDTETLSAFVQAAPPMRGAELITLEMLEDLWADIGKALAAEALRFKDGIQGYLKKQNSLWNVVGRVCFHLAENKRDPEYPFAFIATYIYKVSKQAKPQHQPLGRALTDYAGAKNRRKLLALLSPLSRAAEQSAFVHELVDSGDIYHPLSWTPKEAHRFLCEIPLYEQAGLVVRMPDWWSAKNRPRPRISVSVGGHPPSKLGMDALLDFNIKLTIEGDALSRKEVEELLASTEGLILIKGRWVEVDGDKLSKILDQWRAVQKQVRLDGVSFGEAMRLLAGAQLGGGGIDDAEDARPEWSEVIAGKWLSSKLDALRSPELQSEIEANAGLNGELRPYQKVGVQWLWTLHGLELGGCLADDMGLGKTIQVLAILSLNQQKKRKGTDLLVVPASLIDNWRLEIERFAPALRTLIAHPSHISSADLKRLSRESVAAHDAVITTYGTAMRTEWMIEYPWRIVVLDEAQAIKNPSAKQTKAVKALKSRWRLALTGTPVENRLGDLWSIFDFLNPGLLGSAKAFNSFCKSVASGKQSYAPLRKLVQPYILRRLKSDKNIITDLPDKTEINAYCLLSKRQAALYQQSVDEMRQAIEYLDGIERRGVVLAFLMRFKQICNHPSHWLGDGNYEATDSGKFTRLREICGSIAARQDKVLVFTQFREMTEPLAGFLSEVFGQVGLVLHGGTPVKKRHKLVQSFQNDDRIPFMVLSLKAGGTGLNLTAASHVIHFDRWWNPAVENQATDRAFRIGQKKNVLVHKFVCRGTVEERIDELIAGKQNLSDEILSAGTESALTELSNKELISIVSLDLCSAVES</sequence>
<dbReference type="CDD" id="cd18793">
    <property type="entry name" value="SF2_C_SNF"/>
    <property type="match status" value="1"/>
</dbReference>
<dbReference type="PROSITE" id="PS51194">
    <property type="entry name" value="HELICASE_CTER"/>
    <property type="match status" value="1"/>
</dbReference>
<dbReference type="CDD" id="cd18012">
    <property type="entry name" value="DEXQc_arch_SWI2_SNF2"/>
    <property type="match status" value="1"/>
</dbReference>
<comment type="caution">
    <text evidence="4">The sequence shown here is derived from an EMBL/GenBank/DDBJ whole genome shotgun (WGS) entry which is preliminary data.</text>
</comment>
<evidence type="ECO:0000313" key="4">
    <source>
        <dbReference type="EMBL" id="MBU2692511.1"/>
    </source>
</evidence>
<dbReference type="AlphaFoldDB" id="A0A948RXY1"/>
<proteinExistence type="predicted"/>
<feature type="domain" description="Helicase C-terminal" evidence="3">
    <location>
        <begin position="736"/>
        <end position="893"/>
    </location>
</feature>
<dbReference type="InterPro" id="IPR049730">
    <property type="entry name" value="SNF2/RAD54-like_C"/>
</dbReference>
<feature type="domain" description="Helicase ATP-binding" evidence="2">
    <location>
        <begin position="449"/>
        <end position="613"/>
    </location>
</feature>
<evidence type="ECO:0000259" key="2">
    <source>
        <dbReference type="PROSITE" id="PS51192"/>
    </source>
</evidence>
<dbReference type="InterPro" id="IPR038718">
    <property type="entry name" value="SNF2-like_sf"/>
</dbReference>
<dbReference type="InterPro" id="IPR014001">
    <property type="entry name" value="Helicase_ATP-bd"/>
</dbReference>
<evidence type="ECO:0000259" key="3">
    <source>
        <dbReference type="PROSITE" id="PS51194"/>
    </source>
</evidence>
<keyword evidence="4" id="KW-0067">ATP-binding</keyword>